<dbReference type="SUPFAM" id="SSF100950">
    <property type="entry name" value="NagB/RpiA/CoA transferase-like"/>
    <property type="match status" value="1"/>
</dbReference>
<dbReference type="InterPro" id="IPR026888">
    <property type="entry name" value="AcetylCoA_hyd_C"/>
</dbReference>
<dbReference type="KEGG" id="mya:MORIYA_0579"/>
<dbReference type="Gene3D" id="3.40.1080.20">
    <property type="entry name" value="Acetyl-CoA hydrolase/transferase C-terminal domain"/>
    <property type="match status" value="1"/>
</dbReference>
<protein>
    <recommendedName>
        <fullName evidence="1">Acetyl-CoA hydrolase/transferase C-terminal domain-containing protein</fullName>
    </recommendedName>
</protein>
<dbReference type="InterPro" id="IPR037171">
    <property type="entry name" value="NagB/RpiA_transferase-like"/>
</dbReference>
<reference evidence="3" key="1">
    <citation type="submission" date="2018-05" db="EMBL/GenBank/DDBJ databases">
        <authorList>
            <person name="Cea G.-C."/>
            <person name="William W."/>
        </authorList>
    </citation>
    <scope>NUCLEOTIDE SEQUENCE [LARGE SCALE GENOMIC DNA]</scope>
    <source>
        <strain evidence="3">DB21MT 5</strain>
    </source>
</reference>
<feature type="domain" description="Acetyl-CoA hydrolase/transferase C-terminal" evidence="1">
    <location>
        <begin position="461"/>
        <end position="628"/>
    </location>
</feature>
<dbReference type="RefSeq" id="WP_112712509.1">
    <property type="nucleotide sequence ID" value="NZ_LS483250.1"/>
</dbReference>
<dbReference type="GO" id="GO:0008775">
    <property type="term" value="F:acetate CoA-transferase activity"/>
    <property type="evidence" value="ECO:0007669"/>
    <property type="project" value="InterPro"/>
</dbReference>
<keyword evidence="3" id="KW-1185">Reference proteome</keyword>
<dbReference type="Pfam" id="PF13336">
    <property type="entry name" value="AcetylCoA_hyd_C"/>
    <property type="match status" value="1"/>
</dbReference>
<proteinExistence type="predicted"/>
<dbReference type="InterPro" id="IPR038460">
    <property type="entry name" value="AcetylCoA_hyd_C_sf"/>
</dbReference>
<evidence type="ECO:0000313" key="3">
    <source>
        <dbReference type="Proteomes" id="UP000250163"/>
    </source>
</evidence>
<name>A0A330LIT9_9GAMM</name>
<organism evidence="2 3">
    <name type="scientific">Moritella yayanosii</name>
    <dbReference type="NCBI Taxonomy" id="69539"/>
    <lineage>
        <taxon>Bacteria</taxon>
        <taxon>Pseudomonadati</taxon>
        <taxon>Pseudomonadota</taxon>
        <taxon>Gammaproteobacteria</taxon>
        <taxon>Alteromonadales</taxon>
        <taxon>Moritellaceae</taxon>
        <taxon>Moritella</taxon>
    </lineage>
</organism>
<dbReference type="GO" id="GO:0006083">
    <property type="term" value="P:acetate metabolic process"/>
    <property type="evidence" value="ECO:0007669"/>
    <property type="project" value="InterPro"/>
</dbReference>
<dbReference type="InterPro" id="IPR046433">
    <property type="entry name" value="ActCoA_hydro"/>
</dbReference>
<gene>
    <name evidence="2" type="ORF">MORIYA_0579</name>
</gene>
<dbReference type="PANTHER" id="PTHR21432">
    <property type="entry name" value="ACETYL-COA HYDROLASE-RELATED"/>
    <property type="match status" value="1"/>
</dbReference>
<evidence type="ECO:0000259" key="1">
    <source>
        <dbReference type="Pfam" id="PF13336"/>
    </source>
</evidence>
<dbReference type="EMBL" id="LS483250">
    <property type="protein sequence ID" value="SQD77057.1"/>
    <property type="molecule type" value="Genomic_DNA"/>
</dbReference>
<accession>A0A330LIT9</accession>
<sequence>MPVLDVEAKTRSAQQFLNSNKSISKPEAVRLNDVEKLVDAVLAEVGNHIVLGLPIAIGKAITFSNALYQRAKADPSITLQIETAISLEIPRAKTDLENKFLAPFVSRHFAGVQELDYMKDVRNNTLPDNITVFEFFFKAGSFINHAQQLNYTSTNYTHAVRDLIDKGVNVVAQIVAERQVDDITTYSLCSNSDLALDIIPALEALKVAEGRKFVSVGEVNSNMPFMRNHAEVSANTFHFILESQEKDYALFATPEDAISNADHMIGFYASSLIKDGGTLQLGIGSLCSALSYSLLLRHQNNGCYNEIFNDLKIEEKFPIVAKVGDRSIFSQGLYGCSELMVDGFMHLYQAGILTRQVFSDVLLQSLLNDNVIITDVNINTLTILLKHKAISTELTTKDLVYLQELGIFKSAVTLYQNTLYSNDESCIADLSQIDALLWIEQHCLGDKLKGGIVMHGAFFIGPKAFYKALNAMTEEDHAKFCMTSVMYVNDLYDHFLGDQKIKAMQRKEARFFNSAMMVTLDGSVISDGLENGQVVSGVGGQYNFVAQSHQMKDARSIIKLRSTCVRNGKLQSNVLFNYGHNTIPRQLRDIVITEYGIADLRSKPDHIVYTELIKIADSRFQPQLLQQAKDAGKVAANYQIPIAFCHNLPEAITDLCNKHKQHGVFPQFPHGSSFTHAELKLMKALKSLKNKGQSRRGKFKLMLQGLTATKPTEEIQRLLSRMDLTDPVNFAERMAQRLLSKELQDK</sequence>
<dbReference type="Proteomes" id="UP000250163">
    <property type="component" value="Chromosome MORIYA"/>
</dbReference>
<dbReference type="Gene3D" id="3.30.750.70">
    <property type="entry name" value="4-hydroxybutyrate coenzyme like domains"/>
    <property type="match status" value="1"/>
</dbReference>
<evidence type="ECO:0000313" key="2">
    <source>
        <dbReference type="EMBL" id="SQD77057.1"/>
    </source>
</evidence>
<dbReference type="AlphaFoldDB" id="A0A330LIT9"/>
<dbReference type="OrthoDB" id="9801795at2"/>
<dbReference type="PANTHER" id="PTHR21432:SF20">
    <property type="entry name" value="ACETYL-COA HYDROLASE"/>
    <property type="match status" value="1"/>
</dbReference>